<name>A0A3M7S5Q7_BRAPC</name>
<evidence type="ECO:0000313" key="1">
    <source>
        <dbReference type="EMBL" id="RNA30977.1"/>
    </source>
</evidence>
<dbReference type="EMBL" id="REGN01002008">
    <property type="protein sequence ID" value="RNA30977.1"/>
    <property type="molecule type" value="Genomic_DNA"/>
</dbReference>
<keyword evidence="2" id="KW-1185">Reference proteome</keyword>
<sequence>MCPAKNIESKNIKVSHQNGLLFGKKNNFVYSLRNMIDFFNNSARPSPSKANFFVSLLDSSQTKHSRPIKVFTV</sequence>
<dbReference type="Proteomes" id="UP000276133">
    <property type="component" value="Unassembled WGS sequence"/>
</dbReference>
<evidence type="ECO:0000313" key="2">
    <source>
        <dbReference type="Proteomes" id="UP000276133"/>
    </source>
</evidence>
<gene>
    <name evidence="1" type="ORF">BpHYR1_035862</name>
</gene>
<comment type="caution">
    <text evidence="1">The sequence shown here is derived from an EMBL/GenBank/DDBJ whole genome shotgun (WGS) entry which is preliminary data.</text>
</comment>
<dbReference type="AlphaFoldDB" id="A0A3M7S5Q7"/>
<protein>
    <submittedName>
        <fullName evidence="1">Uncharacterized protein</fullName>
    </submittedName>
</protein>
<accession>A0A3M7S5Q7</accession>
<organism evidence="1 2">
    <name type="scientific">Brachionus plicatilis</name>
    <name type="common">Marine rotifer</name>
    <name type="synonym">Brachionus muelleri</name>
    <dbReference type="NCBI Taxonomy" id="10195"/>
    <lineage>
        <taxon>Eukaryota</taxon>
        <taxon>Metazoa</taxon>
        <taxon>Spiralia</taxon>
        <taxon>Gnathifera</taxon>
        <taxon>Rotifera</taxon>
        <taxon>Eurotatoria</taxon>
        <taxon>Monogononta</taxon>
        <taxon>Pseudotrocha</taxon>
        <taxon>Ploima</taxon>
        <taxon>Brachionidae</taxon>
        <taxon>Brachionus</taxon>
    </lineage>
</organism>
<proteinExistence type="predicted"/>
<reference evidence="1 2" key="1">
    <citation type="journal article" date="2018" name="Sci. Rep.">
        <title>Genomic signatures of local adaptation to the degree of environmental predictability in rotifers.</title>
        <authorList>
            <person name="Franch-Gras L."/>
            <person name="Hahn C."/>
            <person name="Garcia-Roger E.M."/>
            <person name="Carmona M.J."/>
            <person name="Serra M."/>
            <person name="Gomez A."/>
        </authorList>
    </citation>
    <scope>NUCLEOTIDE SEQUENCE [LARGE SCALE GENOMIC DNA]</scope>
    <source>
        <strain evidence="1">HYR1</strain>
    </source>
</reference>